<dbReference type="InterPro" id="IPR043136">
    <property type="entry name" value="B30.2/SPRY_sf"/>
</dbReference>
<sequence>MRRVSSRQRLSSLDLFDANASDSSDDEYETCCDHFSTSSTLMDHSDHSGSVNSAKVGGVVILPPLPRRKRGRKTKMIVAEVTRRSSHFEHDLFDDIKLYICSFLTVKDGCALMATSRHHLDLIHNDTCLWKEWAHQCWPNMPRDASFLDMTSLRSLSNSKTNLHHLMSIQASGSPKNLVRKRSTFRWVKSSDERKTLQFVGAVGSGDRCVRANAALPRPLLPPRNFARRPMKSLFRTILRRGRQQRQEPPRPFVSPFVTNDVDDDKVVDVSPRLVSYFEITILEDTPAFPNQPVVTPMDPQVADCVAIGVSTQEFSCQSRMPGWDSRSYGYHGDDGGIFHASGEMKRRFGPAFGKGDTVGCGVDHRNAGIFFCLNGKFLGYAWTGLESFVARQELYPTIGVDTNHPIDANFGTRKFAFDLSSFISNQPPTQTQEQ</sequence>
<dbReference type="SMART" id="SM00449">
    <property type="entry name" value="SPRY"/>
    <property type="match status" value="1"/>
</dbReference>
<dbReference type="InterPro" id="IPR036047">
    <property type="entry name" value="F-box-like_dom_sf"/>
</dbReference>
<dbReference type="InterPro" id="IPR001870">
    <property type="entry name" value="B30.2/SPRY"/>
</dbReference>
<reference evidence="2" key="1">
    <citation type="submission" date="2021-01" db="EMBL/GenBank/DDBJ databases">
        <authorList>
            <person name="Corre E."/>
            <person name="Pelletier E."/>
            <person name="Niang G."/>
            <person name="Scheremetjew M."/>
            <person name="Finn R."/>
            <person name="Kale V."/>
            <person name="Holt S."/>
            <person name="Cochrane G."/>
            <person name="Meng A."/>
            <person name="Brown T."/>
            <person name="Cohen L."/>
        </authorList>
    </citation>
    <scope>NUCLEOTIDE SEQUENCE</scope>
    <source>
        <strain evidence="2">ECT3854</strain>
    </source>
</reference>
<gene>
    <name evidence="2" type="ORF">CTEN0397_LOCUS11165</name>
</gene>
<dbReference type="Pfam" id="PF00622">
    <property type="entry name" value="SPRY"/>
    <property type="match status" value="1"/>
</dbReference>
<dbReference type="SUPFAM" id="SSF49899">
    <property type="entry name" value="Concanavalin A-like lectins/glucanases"/>
    <property type="match status" value="1"/>
</dbReference>
<dbReference type="EMBL" id="HBFW01017438">
    <property type="protein sequence ID" value="CAD8940099.1"/>
    <property type="molecule type" value="Transcribed_RNA"/>
</dbReference>
<dbReference type="PROSITE" id="PS50188">
    <property type="entry name" value="B302_SPRY"/>
    <property type="match status" value="1"/>
</dbReference>
<feature type="domain" description="B30.2/SPRY" evidence="1">
    <location>
        <begin position="206"/>
        <end position="416"/>
    </location>
</feature>
<evidence type="ECO:0000259" key="1">
    <source>
        <dbReference type="PROSITE" id="PS50188"/>
    </source>
</evidence>
<dbReference type="InterPro" id="IPR050618">
    <property type="entry name" value="Ubq-SigPath_Reg"/>
</dbReference>
<evidence type="ECO:0000313" key="2">
    <source>
        <dbReference type="EMBL" id="CAD8940099.1"/>
    </source>
</evidence>
<dbReference type="SUPFAM" id="SSF81383">
    <property type="entry name" value="F-box domain"/>
    <property type="match status" value="1"/>
</dbReference>
<dbReference type="InterPro" id="IPR044736">
    <property type="entry name" value="Gid1/RanBPM/SPLA_SPRY"/>
</dbReference>
<dbReference type="InterPro" id="IPR003877">
    <property type="entry name" value="SPRY_dom"/>
</dbReference>
<dbReference type="InterPro" id="IPR013320">
    <property type="entry name" value="ConA-like_dom_sf"/>
</dbReference>
<name>A0A7S1GNI7_CYCTE</name>
<protein>
    <recommendedName>
        <fullName evidence="1">B30.2/SPRY domain-containing protein</fullName>
    </recommendedName>
</protein>
<dbReference type="AlphaFoldDB" id="A0A7S1GNI7"/>
<accession>A0A7S1GNI7</accession>
<dbReference type="CDD" id="cd12885">
    <property type="entry name" value="SPRY_RanBP_like"/>
    <property type="match status" value="1"/>
</dbReference>
<proteinExistence type="predicted"/>
<organism evidence="2">
    <name type="scientific">Cyclophora tenuis</name>
    <name type="common">Marine diatom</name>
    <dbReference type="NCBI Taxonomy" id="216820"/>
    <lineage>
        <taxon>Eukaryota</taxon>
        <taxon>Sar</taxon>
        <taxon>Stramenopiles</taxon>
        <taxon>Ochrophyta</taxon>
        <taxon>Bacillariophyta</taxon>
        <taxon>Fragilariophyceae</taxon>
        <taxon>Fragilariophycidae</taxon>
        <taxon>Cyclophorales</taxon>
        <taxon>Cyclophoraceae</taxon>
        <taxon>Cyclophora</taxon>
    </lineage>
</organism>
<dbReference type="PANTHER" id="PTHR12864">
    <property type="entry name" value="RAN BINDING PROTEIN 9-RELATED"/>
    <property type="match status" value="1"/>
</dbReference>
<dbReference type="Gene3D" id="2.60.120.920">
    <property type="match status" value="1"/>
</dbReference>